<comment type="similarity">
    <text evidence="2 13">Belongs to the type IA topoisomerase family.</text>
</comment>
<dbReference type="Pfam" id="PF06839">
    <property type="entry name" value="Zn_ribbon_GRF"/>
    <property type="match status" value="2"/>
</dbReference>
<dbReference type="SMART" id="SM00437">
    <property type="entry name" value="TOP1Ac"/>
    <property type="match status" value="1"/>
</dbReference>
<dbReference type="EMBL" id="JAHXZJ010002609">
    <property type="protein sequence ID" value="KAH0541196.1"/>
    <property type="molecule type" value="Genomic_DNA"/>
</dbReference>
<dbReference type="Pfam" id="PF01751">
    <property type="entry name" value="Toprim"/>
    <property type="match status" value="1"/>
</dbReference>
<dbReference type="InterPro" id="IPR023406">
    <property type="entry name" value="Topo_IA_AS"/>
</dbReference>
<gene>
    <name evidence="19" type="ORF">KQX54_021251</name>
</gene>
<dbReference type="InterPro" id="IPR023405">
    <property type="entry name" value="Topo_IA_core_domain"/>
</dbReference>
<keyword evidence="9 13" id="KW-0238">DNA-binding</keyword>
<evidence type="ECO:0000313" key="20">
    <source>
        <dbReference type="Proteomes" id="UP000826195"/>
    </source>
</evidence>
<feature type="domain" description="Topo IA-type catalytic" evidence="18">
    <location>
        <begin position="165"/>
        <end position="584"/>
    </location>
</feature>
<feature type="compositionally biased region" description="Polar residues" evidence="14">
    <location>
        <begin position="837"/>
        <end position="848"/>
    </location>
</feature>
<feature type="compositionally biased region" description="Polar residues" evidence="14">
    <location>
        <begin position="783"/>
        <end position="799"/>
    </location>
</feature>
<dbReference type="PANTHER" id="PTHR11390:SF21">
    <property type="entry name" value="DNA TOPOISOMERASE 3-ALPHA"/>
    <property type="match status" value="1"/>
</dbReference>
<evidence type="ECO:0000259" key="16">
    <source>
        <dbReference type="PROSITE" id="PS50880"/>
    </source>
</evidence>
<keyword evidence="8 13" id="KW-0799">Topoisomerase</keyword>
<dbReference type="InterPro" id="IPR013825">
    <property type="entry name" value="Topo_IA_cen_sub2"/>
</dbReference>
<dbReference type="InterPro" id="IPR010666">
    <property type="entry name" value="Znf_GRF"/>
</dbReference>
<keyword evidence="6 12" id="KW-0863">Zinc-finger</keyword>
<feature type="domain" description="GRF-type" evidence="17">
    <location>
        <begin position="951"/>
        <end position="993"/>
    </location>
</feature>
<evidence type="ECO:0000259" key="17">
    <source>
        <dbReference type="PROSITE" id="PS51999"/>
    </source>
</evidence>
<feature type="compositionally biased region" description="Low complexity" evidence="14">
    <location>
        <begin position="728"/>
        <end position="779"/>
    </location>
</feature>
<feature type="region of interest" description="Disordered" evidence="14">
    <location>
        <begin position="901"/>
        <end position="942"/>
    </location>
</feature>
<dbReference type="CDD" id="cd00186">
    <property type="entry name" value="TOP1Ac"/>
    <property type="match status" value="1"/>
</dbReference>
<dbReference type="GO" id="GO:0003677">
    <property type="term" value="F:DNA binding"/>
    <property type="evidence" value="ECO:0007669"/>
    <property type="project" value="UniProtKB-KW"/>
</dbReference>
<feature type="compositionally biased region" description="Basic and acidic residues" evidence="14">
    <location>
        <begin position="823"/>
        <end position="832"/>
    </location>
</feature>
<keyword evidence="10 13" id="KW-0413">Isomerase</keyword>
<dbReference type="FunFam" id="1.10.460.10:FF:000003">
    <property type="entry name" value="DNA topoisomerase"/>
    <property type="match status" value="1"/>
</dbReference>
<reference evidence="19 20" key="1">
    <citation type="journal article" date="2021" name="J. Hered.">
        <title>A chromosome-level genome assembly of the parasitoid wasp, Cotesia glomerata (Hymenoptera: Braconidae).</title>
        <authorList>
            <person name="Pinto B.J."/>
            <person name="Weis J.J."/>
            <person name="Gamble T."/>
            <person name="Ode P.J."/>
            <person name="Paul R."/>
            <person name="Zaspel J.M."/>
        </authorList>
    </citation>
    <scope>NUCLEOTIDE SEQUENCE [LARGE SCALE GENOMIC DNA]</scope>
    <source>
        <strain evidence="19">CgM1</strain>
    </source>
</reference>
<dbReference type="PROSITE" id="PS00396">
    <property type="entry name" value="TOPO_IA_1"/>
    <property type="match status" value="1"/>
</dbReference>
<organism evidence="19 20">
    <name type="scientific">Cotesia glomerata</name>
    <name type="common">Lepidopteran parasitic wasp</name>
    <name type="synonym">Apanteles glomeratus</name>
    <dbReference type="NCBI Taxonomy" id="32391"/>
    <lineage>
        <taxon>Eukaryota</taxon>
        <taxon>Metazoa</taxon>
        <taxon>Ecdysozoa</taxon>
        <taxon>Arthropoda</taxon>
        <taxon>Hexapoda</taxon>
        <taxon>Insecta</taxon>
        <taxon>Pterygota</taxon>
        <taxon>Neoptera</taxon>
        <taxon>Endopterygota</taxon>
        <taxon>Hymenoptera</taxon>
        <taxon>Apocrita</taxon>
        <taxon>Ichneumonoidea</taxon>
        <taxon>Braconidae</taxon>
        <taxon>Microgastrinae</taxon>
        <taxon>Cotesia</taxon>
    </lineage>
</organism>
<dbReference type="InterPro" id="IPR001878">
    <property type="entry name" value="Znf_CCHC"/>
</dbReference>
<dbReference type="GO" id="GO:0006281">
    <property type="term" value="P:DNA repair"/>
    <property type="evidence" value="ECO:0007669"/>
    <property type="project" value="TreeGrafter"/>
</dbReference>
<feature type="region of interest" description="Disordered" evidence="14">
    <location>
        <begin position="722"/>
        <end position="848"/>
    </location>
</feature>
<name>A0AAV7I411_COTGL</name>
<evidence type="ECO:0000256" key="12">
    <source>
        <dbReference type="PROSITE-ProRule" id="PRU00047"/>
    </source>
</evidence>
<comment type="caution">
    <text evidence="19">The sequence shown here is derived from an EMBL/GenBank/DDBJ whole genome shotgun (WGS) entry which is preliminary data.</text>
</comment>
<feature type="domain" description="GRF-type" evidence="17">
    <location>
        <begin position="855"/>
        <end position="897"/>
    </location>
</feature>
<dbReference type="Proteomes" id="UP000826195">
    <property type="component" value="Unassembled WGS sequence"/>
</dbReference>
<proteinExistence type="inferred from homology"/>
<dbReference type="Gene3D" id="3.30.65.10">
    <property type="entry name" value="Bacterial Topoisomerase I, domain 1"/>
    <property type="match status" value="1"/>
</dbReference>
<evidence type="ECO:0000256" key="3">
    <source>
        <dbReference type="ARBA" id="ARBA00012891"/>
    </source>
</evidence>
<keyword evidence="7" id="KW-0862">Zinc</keyword>
<dbReference type="GO" id="GO:0031422">
    <property type="term" value="C:RecQ family helicase-topoisomerase III complex"/>
    <property type="evidence" value="ECO:0007669"/>
    <property type="project" value="TreeGrafter"/>
</dbReference>
<dbReference type="Gene3D" id="1.10.460.10">
    <property type="entry name" value="Topoisomerase I, domain 2"/>
    <property type="match status" value="1"/>
</dbReference>
<dbReference type="InterPro" id="IPR003601">
    <property type="entry name" value="Topo_IA_2"/>
</dbReference>
<dbReference type="Pfam" id="PF01131">
    <property type="entry name" value="Topoisom_bac"/>
    <property type="match status" value="1"/>
</dbReference>
<evidence type="ECO:0000256" key="7">
    <source>
        <dbReference type="ARBA" id="ARBA00022833"/>
    </source>
</evidence>
<evidence type="ECO:0000256" key="6">
    <source>
        <dbReference type="ARBA" id="ARBA00022771"/>
    </source>
</evidence>
<dbReference type="FunFam" id="3.40.50.140:FF:000003">
    <property type="entry name" value="DNA topoisomerase"/>
    <property type="match status" value="1"/>
</dbReference>
<dbReference type="GO" id="GO:0006265">
    <property type="term" value="P:DNA topological change"/>
    <property type="evidence" value="ECO:0007669"/>
    <property type="project" value="InterPro"/>
</dbReference>
<feature type="compositionally biased region" description="Polar residues" evidence="14">
    <location>
        <begin position="914"/>
        <end position="942"/>
    </location>
</feature>
<dbReference type="GO" id="GO:0008270">
    <property type="term" value="F:zinc ion binding"/>
    <property type="evidence" value="ECO:0007669"/>
    <property type="project" value="UniProtKB-KW"/>
</dbReference>
<dbReference type="SMART" id="SM00436">
    <property type="entry name" value="TOP1Bc"/>
    <property type="match status" value="1"/>
</dbReference>
<dbReference type="PROSITE" id="PS51999">
    <property type="entry name" value="ZF_GRF"/>
    <property type="match status" value="2"/>
</dbReference>
<feature type="region of interest" description="Disordered" evidence="14">
    <location>
        <begin position="369"/>
        <end position="390"/>
    </location>
</feature>
<dbReference type="EC" id="5.6.2.1" evidence="3 13"/>
<keyword evidence="5" id="KW-0677">Repeat</keyword>
<feature type="compositionally biased region" description="Low complexity" evidence="14">
    <location>
        <begin position="802"/>
        <end position="818"/>
    </location>
</feature>
<feature type="domain" description="CCHC-type" evidence="15">
    <location>
        <begin position="1040"/>
        <end position="1057"/>
    </location>
</feature>
<dbReference type="InterPro" id="IPR013497">
    <property type="entry name" value="Topo_IA_cen"/>
</dbReference>
<evidence type="ECO:0000256" key="4">
    <source>
        <dbReference type="ARBA" id="ARBA00022723"/>
    </source>
</evidence>
<evidence type="ECO:0000256" key="11">
    <source>
        <dbReference type="ARBA" id="ARBA00056363"/>
    </source>
</evidence>
<evidence type="ECO:0000256" key="9">
    <source>
        <dbReference type="ARBA" id="ARBA00023125"/>
    </source>
</evidence>
<dbReference type="Pfam" id="PF01396">
    <property type="entry name" value="Zn_ribbon_Top1"/>
    <property type="match status" value="1"/>
</dbReference>
<feature type="domain" description="Toprim" evidence="16">
    <location>
        <begin position="2"/>
        <end position="147"/>
    </location>
</feature>
<dbReference type="InterPro" id="IPR013498">
    <property type="entry name" value="Topo_IA_Znf"/>
</dbReference>
<accession>A0AAV7I411</accession>
<dbReference type="SUPFAM" id="SSF56712">
    <property type="entry name" value="Prokaryotic type I DNA topoisomerase"/>
    <property type="match status" value="1"/>
</dbReference>
<dbReference type="PROSITE" id="PS50880">
    <property type="entry name" value="TOPRIM"/>
    <property type="match status" value="1"/>
</dbReference>
<dbReference type="SMART" id="SM00493">
    <property type="entry name" value="TOPRIM"/>
    <property type="match status" value="1"/>
</dbReference>
<dbReference type="Gene3D" id="2.70.20.10">
    <property type="entry name" value="Topoisomerase I, domain 3"/>
    <property type="match status" value="1"/>
</dbReference>
<dbReference type="CDD" id="cd03362">
    <property type="entry name" value="TOPRIM_TopoIA_TopoIII"/>
    <property type="match status" value="1"/>
</dbReference>
<feature type="region of interest" description="Disordered" evidence="14">
    <location>
        <begin position="997"/>
        <end position="1061"/>
    </location>
</feature>
<feature type="compositionally biased region" description="Low complexity" evidence="14">
    <location>
        <begin position="997"/>
        <end position="1025"/>
    </location>
</feature>
<evidence type="ECO:0000259" key="18">
    <source>
        <dbReference type="PROSITE" id="PS52039"/>
    </source>
</evidence>
<comment type="function">
    <text evidence="13">Introduces a single-strand break via transesterification at a target site in duplex DNA. Releases the supercoiling and torsional tension of DNA introduced during the DNA replication and transcription by transiently cleaving and rejoining one strand of the DNA duplex. The scissile phosphodiester is attacked by the catalytic tyrosine of the enzyme, resulting in the formation of a DNA-(5'-phosphotyrosyl)-enzyme intermediate and the expulsion of a 3'-OH DNA strand.</text>
</comment>
<dbReference type="Gene3D" id="1.10.290.10">
    <property type="entry name" value="Topoisomerase I, domain 4"/>
    <property type="match status" value="1"/>
</dbReference>
<dbReference type="GO" id="GO:0006310">
    <property type="term" value="P:DNA recombination"/>
    <property type="evidence" value="ECO:0007669"/>
    <property type="project" value="TreeGrafter"/>
</dbReference>
<dbReference type="AlphaFoldDB" id="A0AAV7I411"/>
<dbReference type="PROSITE" id="PS52039">
    <property type="entry name" value="TOPO_IA_2"/>
    <property type="match status" value="1"/>
</dbReference>
<dbReference type="Gene3D" id="3.40.50.140">
    <property type="match status" value="1"/>
</dbReference>
<dbReference type="InterPro" id="IPR000380">
    <property type="entry name" value="Topo_IA"/>
</dbReference>
<dbReference type="GO" id="GO:0005634">
    <property type="term" value="C:nucleus"/>
    <property type="evidence" value="ECO:0007669"/>
    <property type="project" value="TreeGrafter"/>
</dbReference>
<protein>
    <recommendedName>
        <fullName evidence="3 13">DNA topoisomerase</fullName>
        <ecNumber evidence="3 13">5.6.2.1</ecNumber>
    </recommendedName>
</protein>
<evidence type="ECO:0000256" key="5">
    <source>
        <dbReference type="ARBA" id="ARBA00022737"/>
    </source>
</evidence>
<dbReference type="InterPro" id="IPR003602">
    <property type="entry name" value="Topo_IA_DNA-bd_dom"/>
</dbReference>
<dbReference type="PRINTS" id="PR00417">
    <property type="entry name" value="PRTPISMRASEI"/>
</dbReference>
<keyword evidence="20" id="KW-1185">Reference proteome</keyword>
<comment type="function">
    <text evidence="11">Releases the supercoiling and torsional tension of DNA introduced during the DNA replication and transcription by transiently cleaving and rejoining one strand of the DNA duplex. Introduces a single-strand break via transesterification at a target site in duplex DNA. The scissile phosphodiester is attacked by the catalytic tyrosine of the enzyme, resulting in the formation of a DNA-(5'-phosphotyrosyl)-enzyme intermediate and the expulsion of a 3'-OH DNA strand. The free DNA strand than undergoes passage around the unbroken strand thus removing DNA supercoils. Finally, in the religation step, the DNA 3'-OH attacks the covalent intermediate to expel the active-site tyrosine and restore the DNA phosphodiester backbone. Weakly relaxes negative supercoils and displays a distinct preference for binding single-stranded DNA.</text>
</comment>
<dbReference type="InterPro" id="IPR013824">
    <property type="entry name" value="Topo_IA_cen_sub1"/>
</dbReference>
<dbReference type="PROSITE" id="PS50158">
    <property type="entry name" value="ZF_CCHC"/>
    <property type="match status" value="1"/>
</dbReference>
<evidence type="ECO:0000259" key="15">
    <source>
        <dbReference type="PROSITE" id="PS50158"/>
    </source>
</evidence>
<dbReference type="FunFam" id="1.10.290.10:FF:000001">
    <property type="entry name" value="DNA topoisomerase"/>
    <property type="match status" value="1"/>
</dbReference>
<evidence type="ECO:0000256" key="8">
    <source>
        <dbReference type="ARBA" id="ARBA00023029"/>
    </source>
</evidence>
<evidence type="ECO:0000256" key="10">
    <source>
        <dbReference type="ARBA" id="ARBA00023235"/>
    </source>
</evidence>
<dbReference type="GO" id="GO:0003917">
    <property type="term" value="F:DNA topoisomerase type I (single strand cut, ATP-independent) activity"/>
    <property type="evidence" value="ECO:0007669"/>
    <property type="project" value="UniProtKB-EC"/>
</dbReference>
<dbReference type="InterPro" id="IPR013826">
    <property type="entry name" value="Topo_IA_cen_sub3"/>
</dbReference>
<comment type="catalytic activity">
    <reaction evidence="1 13">
        <text>ATP-independent breakage of single-stranded DNA, followed by passage and rejoining.</text>
        <dbReference type="EC" id="5.6.2.1"/>
    </reaction>
</comment>
<evidence type="ECO:0000256" key="2">
    <source>
        <dbReference type="ARBA" id="ARBA00009446"/>
    </source>
</evidence>
<dbReference type="InterPro" id="IPR006171">
    <property type="entry name" value="TOPRIM_dom"/>
</dbReference>
<evidence type="ECO:0000256" key="13">
    <source>
        <dbReference type="RuleBase" id="RU362092"/>
    </source>
</evidence>
<sequence length="1061" mass="118843">MKVLNVAEKNDAAKNIAAHLARGTSKRREGLSKFNKIYEFKLRLWNKDCQMIMTSVSGHLMTYEFVGAYRSWQSCHPLSLFDAPVIKNCADDNYVKIKKTIEREVRDCSALIIWTDCDREGENIGFEIIQVCQGIKPNIKVYRAIFSEITAASVTRAVHNLAEPNKALNDAVNVRSELDLRIGAAFTRFQTLRLQKVFPQSLAQMLISYGSCQFPTLGFVVERFLAIENFKSEPYWKIKVVDDHDGIYTEFRWARYRLFEELPCQVYLDICLENPDATVENVNSKPKSKYRPLPLDTIELEKQGSKKLKLTAKETMKIAEKLYTQGFISYPRTETNIFPKELNLKSLVEQQVNHQQWGQFAQRVLEEGVTPRQGKKSDQAHPPIHPTKYADNLQGNEARVYEFIVRHYLACVSKNAEGYETTVDIDIAGEKFSANGLQIIAKNYLEVYIYEKWNSKEIHIYEPRQVFRPTTIEMVGEQTSPPNLLTEADLISLMDKHGIGTDATHAEHIETIKSRQYVGMRDKEHIMPGKLGIGLVMGYDNMGFQMSKPYLRSELENDLKLICDGVKNPQQVLETQISKYRRVFKAALERANLLDTALAEYIDERPSAVADLEINIPPEDPVFLKCPKCGLNMTLKDRKQTGGKYIGCMGFPACNNAIWFPTAVTDVIISDNICHICSGNLKKMKFKLRPGAFPIFGSSYETCIGGCDNTFNETMNINLSSVRRGAQSSDSGYTSNNNSTSSQSYRNSQASNLTSRSNNNNINTSGGRGASASSNSSIGLVGFQNNSNNIRPSTFNNRDNPGRGSSNNYSNRNNNTKRNNNHWPDDFPDTKRPKITKTPTGMNSSSIDDTESYSCNCHQPAIKLTVKKDGPNKGRQFYKCAKPQDSSCGFFLWATDGPVTNESVFSPPPPPPQRNRNFGNNQMRPPNNSNTTAGKFNSSHGSNDGNDDVICVCGQPARKLTVRKDGPNKGREFYSCPQGNSSNCNFFEWASNNSGGNNDTDNEWGSSSSSSSYSTSSRGRSCGSRGQRRDSKSKTTGGKRKCGICGVEGHTRKTCPENAMD</sequence>
<dbReference type="PANTHER" id="PTHR11390">
    <property type="entry name" value="PROKARYOTIC DNA TOPOISOMERASE"/>
    <property type="match status" value="1"/>
</dbReference>
<evidence type="ECO:0000256" key="1">
    <source>
        <dbReference type="ARBA" id="ARBA00000213"/>
    </source>
</evidence>
<keyword evidence="4" id="KW-0479">Metal-binding</keyword>
<evidence type="ECO:0000256" key="14">
    <source>
        <dbReference type="SAM" id="MobiDB-lite"/>
    </source>
</evidence>
<dbReference type="InterPro" id="IPR034144">
    <property type="entry name" value="TOPRIM_TopoIII"/>
</dbReference>
<evidence type="ECO:0000313" key="19">
    <source>
        <dbReference type="EMBL" id="KAH0541196.1"/>
    </source>
</evidence>